<keyword evidence="4 6" id="KW-1133">Transmembrane helix</keyword>
<protein>
    <recommendedName>
        <fullName evidence="9">Clarin-3</fullName>
    </recommendedName>
</protein>
<evidence type="ECO:0000256" key="1">
    <source>
        <dbReference type="ARBA" id="ARBA00004141"/>
    </source>
</evidence>
<dbReference type="EMBL" id="NEVH01007825">
    <property type="protein sequence ID" value="PNF35166.1"/>
    <property type="molecule type" value="Genomic_DNA"/>
</dbReference>
<comment type="caution">
    <text evidence="7">The sequence shown here is derived from an EMBL/GenBank/DDBJ whole genome shotgun (WGS) entry which is preliminary data.</text>
</comment>
<dbReference type="EMBL" id="NEVH01007825">
    <property type="protein sequence ID" value="PNF35167.1"/>
    <property type="molecule type" value="Genomic_DNA"/>
</dbReference>
<evidence type="ECO:0000256" key="5">
    <source>
        <dbReference type="ARBA" id="ARBA00023136"/>
    </source>
</evidence>
<gene>
    <name evidence="7" type="ORF">B7P43_G08766</name>
</gene>
<evidence type="ECO:0008006" key="9">
    <source>
        <dbReference type="Google" id="ProtNLM"/>
    </source>
</evidence>
<evidence type="ECO:0000313" key="7">
    <source>
        <dbReference type="EMBL" id="PNF35167.1"/>
    </source>
</evidence>
<dbReference type="Proteomes" id="UP000235965">
    <property type="component" value="Unassembled WGS sequence"/>
</dbReference>
<evidence type="ECO:0000256" key="4">
    <source>
        <dbReference type="ARBA" id="ARBA00022989"/>
    </source>
</evidence>
<dbReference type="PROSITE" id="PS51257">
    <property type="entry name" value="PROKAR_LIPOPROTEIN"/>
    <property type="match status" value="1"/>
</dbReference>
<dbReference type="OrthoDB" id="6432214at2759"/>
<accession>A0A2J7R2V3</accession>
<evidence type="ECO:0000313" key="8">
    <source>
        <dbReference type="Proteomes" id="UP000235965"/>
    </source>
</evidence>
<reference evidence="7 8" key="1">
    <citation type="submission" date="2017-12" db="EMBL/GenBank/DDBJ databases">
        <title>Hemimetabolous genomes reveal molecular basis of termite eusociality.</title>
        <authorList>
            <person name="Harrison M.C."/>
            <person name="Jongepier E."/>
            <person name="Robertson H.M."/>
            <person name="Arning N."/>
            <person name="Bitard-Feildel T."/>
            <person name="Chao H."/>
            <person name="Childers C.P."/>
            <person name="Dinh H."/>
            <person name="Doddapaneni H."/>
            <person name="Dugan S."/>
            <person name="Gowin J."/>
            <person name="Greiner C."/>
            <person name="Han Y."/>
            <person name="Hu H."/>
            <person name="Hughes D.S.T."/>
            <person name="Huylmans A.-K."/>
            <person name="Kemena C."/>
            <person name="Kremer L.P.M."/>
            <person name="Lee S.L."/>
            <person name="Lopez-Ezquerra A."/>
            <person name="Mallet L."/>
            <person name="Monroy-Kuhn J.M."/>
            <person name="Moser A."/>
            <person name="Murali S.C."/>
            <person name="Muzny D.M."/>
            <person name="Otani S."/>
            <person name="Piulachs M.-D."/>
            <person name="Poelchau M."/>
            <person name="Qu J."/>
            <person name="Schaub F."/>
            <person name="Wada-Katsumata A."/>
            <person name="Worley K.C."/>
            <person name="Xie Q."/>
            <person name="Ylla G."/>
            <person name="Poulsen M."/>
            <person name="Gibbs R.A."/>
            <person name="Schal C."/>
            <person name="Richards S."/>
            <person name="Belles X."/>
            <person name="Korb J."/>
            <person name="Bornberg-Bauer E."/>
        </authorList>
    </citation>
    <scope>NUCLEOTIDE SEQUENCE [LARGE SCALE GENOMIC DNA]</scope>
    <source>
        <tissue evidence="7">Whole body</tissue>
    </source>
</reference>
<dbReference type="InParanoid" id="A0A2J7R2V3"/>
<keyword evidence="3 6" id="KW-0812">Transmembrane</keyword>
<name>A0A2J7R2V3_9NEOP</name>
<comment type="subcellular location">
    <subcellularLocation>
        <location evidence="1">Membrane</location>
        <topology evidence="1">Multi-pass membrane protein</topology>
    </subcellularLocation>
</comment>
<evidence type="ECO:0000256" key="6">
    <source>
        <dbReference type="SAM" id="Phobius"/>
    </source>
</evidence>
<evidence type="ECO:0000256" key="2">
    <source>
        <dbReference type="ARBA" id="ARBA00005787"/>
    </source>
</evidence>
<feature type="transmembrane region" description="Helical" evidence="6">
    <location>
        <begin position="166"/>
        <end position="188"/>
    </location>
</feature>
<sequence>MATTRRLFIIATIILACAAVALTVTSLVTSFWVVATLSDPDGAFEPSDINYGLFVGHMVGTRAGIVNMNLSMSCLFSENVCLMSCQTEDTAREEELENLVHGSVDFVCPNVDGTANNTNSSEKKFINAGIWVSSVLFLAVELLAGVLAAVFAVINATTNPTEPIVGVLGLYVWNGIAVGCTLLVMILWGSQFAATLSDNIAYSETITGIFSSQGQASLGVSYWLLLIVLFLHIANLTLLGVREYLLSREPPPPTIKMEENTDGVIFLY</sequence>
<dbReference type="EMBL" id="NEVH01007825">
    <property type="protein sequence ID" value="PNF35165.1"/>
    <property type="molecule type" value="Genomic_DNA"/>
</dbReference>
<keyword evidence="5 6" id="KW-0472">Membrane</keyword>
<dbReference type="GO" id="GO:0016020">
    <property type="term" value="C:membrane"/>
    <property type="evidence" value="ECO:0007669"/>
    <property type="project" value="UniProtKB-SubCell"/>
</dbReference>
<feature type="transmembrane region" description="Helical" evidence="6">
    <location>
        <begin position="130"/>
        <end position="154"/>
    </location>
</feature>
<organism evidence="7 8">
    <name type="scientific">Cryptotermes secundus</name>
    <dbReference type="NCBI Taxonomy" id="105785"/>
    <lineage>
        <taxon>Eukaryota</taxon>
        <taxon>Metazoa</taxon>
        <taxon>Ecdysozoa</taxon>
        <taxon>Arthropoda</taxon>
        <taxon>Hexapoda</taxon>
        <taxon>Insecta</taxon>
        <taxon>Pterygota</taxon>
        <taxon>Neoptera</taxon>
        <taxon>Polyneoptera</taxon>
        <taxon>Dictyoptera</taxon>
        <taxon>Blattodea</taxon>
        <taxon>Blattoidea</taxon>
        <taxon>Termitoidae</taxon>
        <taxon>Kalotermitidae</taxon>
        <taxon>Cryptotermitinae</taxon>
        <taxon>Cryptotermes</taxon>
    </lineage>
</organism>
<dbReference type="Gene3D" id="1.20.140.150">
    <property type="match status" value="1"/>
</dbReference>
<evidence type="ECO:0000256" key="3">
    <source>
        <dbReference type="ARBA" id="ARBA00022692"/>
    </source>
</evidence>
<dbReference type="AlphaFoldDB" id="A0A2J7R2V3"/>
<dbReference type="InterPro" id="IPR026748">
    <property type="entry name" value="Clarin"/>
</dbReference>
<dbReference type="PANTHER" id="PTHR31548:SF6">
    <property type="entry name" value="AGAP002756-PA"/>
    <property type="match status" value="1"/>
</dbReference>
<comment type="similarity">
    <text evidence="2">Belongs to the clarin family.</text>
</comment>
<dbReference type="PANTHER" id="PTHR31548">
    <property type="entry name" value="CLARIN"/>
    <property type="match status" value="1"/>
</dbReference>
<keyword evidence="8" id="KW-1185">Reference proteome</keyword>
<dbReference type="GO" id="GO:0007605">
    <property type="term" value="P:sensory perception of sound"/>
    <property type="evidence" value="ECO:0007669"/>
    <property type="project" value="UniProtKB-ARBA"/>
</dbReference>
<proteinExistence type="inferred from homology"/>
<feature type="transmembrane region" description="Helical" evidence="6">
    <location>
        <begin position="220"/>
        <end position="241"/>
    </location>
</feature>
<dbReference type="STRING" id="105785.A0A2J7R2V3"/>
<feature type="transmembrane region" description="Helical" evidence="6">
    <location>
        <begin position="7"/>
        <end position="34"/>
    </location>
</feature>